<reference evidence="2" key="1">
    <citation type="submission" date="2016-11" db="EMBL/GenBank/DDBJ databases">
        <title>Mesorhizobium oceanicum sp. nov., isolated from deep seawater in South China Sea.</title>
        <authorList>
            <person name="Fu G.-Y."/>
        </authorList>
    </citation>
    <scope>NUCLEOTIDE SEQUENCE [LARGE SCALE GENOMIC DNA]</scope>
    <source>
        <strain evidence="2">B7</strain>
    </source>
</reference>
<evidence type="ECO:0000313" key="2">
    <source>
        <dbReference type="Proteomes" id="UP000182840"/>
    </source>
</evidence>
<dbReference type="EMBL" id="CP018171">
    <property type="protein sequence ID" value="APH73395.1"/>
    <property type="molecule type" value="Genomic_DNA"/>
</dbReference>
<proteinExistence type="predicted"/>
<accession>A0A1L3SVP7</accession>
<gene>
    <name evidence="1" type="ORF">BSQ44_19965</name>
</gene>
<dbReference type="STRING" id="1670800.BSQ44_19965"/>
<dbReference type="KEGG" id="meso:BSQ44_19965"/>
<sequence>MTNRKPYADSRAAKYIDRRVLELSARKTQNHIAMEAGFKTPNVLSMLKTGTSKVPLDRVPALAKALECDPRHLCMLALEQLGGSMTISAIDEIFGTIVTENEVVWLEELRDASDGADPRLTQRARAALRAIFGK</sequence>
<dbReference type="Proteomes" id="UP000182840">
    <property type="component" value="Chromosome"/>
</dbReference>
<protein>
    <submittedName>
        <fullName evidence="1">Transcriptional regulator</fullName>
    </submittedName>
</protein>
<dbReference type="AlphaFoldDB" id="A0A1L3SVP7"/>
<name>A0A1L3SVP7_9HYPH</name>
<organism evidence="1 2">
    <name type="scientific">Aquibium oceanicum</name>
    <dbReference type="NCBI Taxonomy" id="1670800"/>
    <lineage>
        <taxon>Bacteria</taxon>
        <taxon>Pseudomonadati</taxon>
        <taxon>Pseudomonadota</taxon>
        <taxon>Alphaproteobacteria</taxon>
        <taxon>Hyphomicrobiales</taxon>
        <taxon>Phyllobacteriaceae</taxon>
        <taxon>Aquibium</taxon>
    </lineage>
</organism>
<keyword evidence="2" id="KW-1185">Reference proteome</keyword>
<evidence type="ECO:0000313" key="1">
    <source>
        <dbReference type="EMBL" id="APH73395.1"/>
    </source>
</evidence>
<dbReference type="OrthoDB" id="7859023at2"/>